<reference evidence="1 2" key="1">
    <citation type="submission" date="2019-07" db="EMBL/GenBank/DDBJ databases">
        <title>WGS assembly of Gossypium tomentosum.</title>
        <authorList>
            <person name="Chen Z.J."/>
            <person name="Sreedasyam A."/>
            <person name="Ando A."/>
            <person name="Song Q."/>
            <person name="De L."/>
            <person name="Hulse-Kemp A."/>
            <person name="Ding M."/>
            <person name="Ye W."/>
            <person name="Kirkbride R."/>
            <person name="Jenkins J."/>
            <person name="Plott C."/>
            <person name="Lovell J."/>
            <person name="Lin Y.-M."/>
            <person name="Vaughn R."/>
            <person name="Liu B."/>
            <person name="Li W."/>
            <person name="Simpson S."/>
            <person name="Scheffler B."/>
            <person name="Saski C."/>
            <person name="Grover C."/>
            <person name="Hu G."/>
            <person name="Conover J."/>
            <person name="Carlson J."/>
            <person name="Shu S."/>
            <person name="Boston L."/>
            <person name="Williams M."/>
            <person name="Peterson D."/>
            <person name="Mcgee K."/>
            <person name="Jones D."/>
            <person name="Wendel J."/>
            <person name="Stelly D."/>
            <person name="Grimwood J."/>
            <person name="Schmutz J."/>
        </authorList>
    </citation>
    <scope>NUCLEOTIDE SEQUENCE [LARGE SCALE GENOMIC DNA]</scope>
    <source>
        <strain evidence="1">7179.01</strain>
    </source>
</reference>
<dbReference type="EMBL" id="CM017613">
    <property type="protein sequence ID" value="TYI33804.1"/>
    <property type="molecule type" value="Genomic_DNA"/>
</dbReference>
<keyword evidence="2" id="KW-1185">Reference proteome</keyword>
<dbReference type="AlphaFoldDB" id="A0A5D2R2V1"/>
<accession>A0A5D2R2V1</accession>
<evidence type="ECO:0000313" key="1">
    <source>
        <dbReference type="EMBL" id="TYI33804.1"/>
    </source>
</evidence>
<name>A0A5D2R2V1_GOSTO</name>
<sequence length="61" mass="7390">MFLFFSRNLSIAINTVESYHLRRLNSDRLYRRMAAGFQYVIYRIMDLSFNIRIVKKVTRSP</sequence>
<evidence type="ECO:0000313" key="2">
    <source>
        <dbReference type="Proteomes" id="UP000322667"/>
    </source>
</evidence>
<dbReference type="Proteomes" id="UP000322667">
    <property type="component" value="Chromosome A04"/>
</dbReference>
<organism evidence="1 2">
    <name type="scientific">Gossypium tomentosum</name>
    <name type="common">Hawaiian cotton</name>
    <name type="synonym">Gossypium sandvicense</name>
    <dbReference type="NCBI Taxonomy" id="34277"/>
    <lineage>
        <taxon>Eukaryota</taxon>
        <taxon>Viridiplantae</taxon>
        <taxon>Streptophyta</taxon>
        <taxon>Embryophyta</taxon>
        <taxon>Tracheophyta</taxon>
        <taxon>Spermatophyta</taxon>
        <taxon>Magnoliopsida</taxon>
        <taxon>eudicotyledons</taxon>
        <taxon>Gunneridae</taxon>
        <taxon>Pentapetalae</taxon>
        <taxon>rosids</taxon>
        <taxon>malvids</taxon>
        <taxon>Malvales</taxon>
        <taxon>Malvaceae</taxon>
        <taxon>Malvoideae</taxon>
        <taxon>Gossypium</taxon>
    </lineage>
</organism>
<gene>
    <name evidence="1" type="ORF">ES332_A04G160100v1</name>
</gene>
<proteinExistence type="predicted"/>
<protein>
    <submittedName>
        <fullName evidence="1">Uncharacterized protein</fullName>
    </submittedName>
</protein>